<dbReference type="CDD" id="cd03215">
    <property type="entry name" value="ABC_Carb_Monos_II"/>
    <property type="match status" value="1"/>
</dbReference>
<keyword evidence="6 10" id="KW-0067">ATP-binding</keyword>
<evidence type="ECO:0000313" key="11">
    <source>
        <dbReference type="Proteomes" id="UP000838821"/>
    </source>
</evidence>
<dbReference type="EMBL" id="CAKMMW010000002">
    <property type="protein sequence ID" value="CAH1196889.1"/>
    <property type="molecule type" value="Genomic_DNA"/>
</dbReference>
<dbReference type="SUPFAM" id="SSF52540">
    <property type="entry name" value="P-loop containing nucleoside triphosphate hydrolases"/>
    <property type="match status" value="2"/>
</dbReference>
<dbReference type="InterPro" id="IPR003593">
    <property type="entry name" value="AAA+_ATPase"/>
</dbReference>
<reference evidence="10" key="1">
    <citation type="submission" date="2022-01" db="EMBL/GenBank/DDBJ databases">
        <authorList>
            <person name="Criscuolo A."/>
        </authorList>
    </citation>
    <scope>NUCLEOTIDE SEQUENCE</scope>
    <source>
        <strain evidence="10">CIP111891</strain>
    </source>
</reference>
<gene>
    <name evidence="10" type="primary">xylG</name>
    <name evidence="10" type="ORF">PAECIP111891_00988</name>
</gene>
<feature type="domain" description="ABC transporter" evidence="9">
    <location>
        <begin position="282"/>
        <end position="522"/>
    </location>
</feature>
<dbReference type="Gene3D" id="3.40.50.300">
    <property type="entry name" value="P-loop containing nucleotide triphosphate hydrolases"/>
    <property type="match status" value="2"/>
</dbReference>
<dbReference type="PROSITE" id="PS50893">
    <property type="entry name" value="ABC_TRANSPORTER_2"/>
    <property type="match status" value="2"/>
</dbReference>
<keyword evidence="7" id="KW-1278">Translocase</keyword>
<evidence type="ECO:0000256" key="1">
    <source>
        <dbReference type="ARBA" id="ARBA00022448"/>
    </source>
</evidence>
<evidence type="ECO:0000256" key="3">
    <source>
        <dbReference type="ARBA" id="ARBA00022597"/>
    </source>
</evidence>
<keyword evidence="11" id="KW-1185">Reference proteome</keyword>
<evidence type="ECO:0000259" key="9">
    <source>
        <dbReference type="PROSITE" id="PS50893"/>
    </source>
</evidence>
<dbReference type="InterPro" id="IPR003439">
    <property type="entry name" value="ABC_transporter-like_ATP-bd"/>
</dbReference>
<protein>
    <submittedName>
        <fullName evidence="10">Xylose import ATP-binding protein XylG</fullName>
    </submittedName>
</protein>
<evidence type="ECO:0000256" key="6">
    <source>
        <dbReference type="ARBA" id="ARBA00022840"/>
    </source>
</evidence>
<accession>A0ABM9BYQ1</accession>
<dbReference type="PROSITE" id="PS00211">
    <property type="entry name" value="ABC_TRANSPORTER_1"/>
    <property type="match status" value="1"/>
</dbReference>
<dbReference type="CDD" id="cd03216">
    <property type="entry name" value="ABC_Carb_Monos_I"/>
    <property type="match status" value="1"/>
</dbReference>
<evidence type="ECO:0000256" key="8">
    <source>
        <dbReference type="ARBA" id="ARBA00023136"/>
    </source>
</evidence>
<feature type="domain" description="ABC transporter" evidence="9">
    <location>
        <begin position="25"/>
        <end position="262"/>
    </location>
</feature>
<proteinExistence type="predicted"/>
<keyword evidence="8" id="KW-0472">Membrane</keyword>
<evidence type="ECO:0000256" key="7">
    <source>
        <dbReference type="ARBA" id="ARBA00022967"/>
    </source>
</evidence>
<keyword evidence="3" id="KW-0762">Sugar transport</keyword>
<dbReference type="Proteomes" id="UP000838821">
    <property type="component" value="Unassembled WGS sequence"/>
</dbReference>
<keyword evidence="1" id="KW-0813">Transport</keyword>
<comment type="caution">
    <text evidence="10">The sequence shown here is derived from an EMBL/GenBank/DDBJ whole genome shotgun (WGS) entry which is preliminary data.</text>
</comment>
<dbReference type="InterPro" id="IPR050107">
    <property type="entry name" value="ABC_carbohydrate_import_ATPase"/>
</dbReference>
<organism evidence="10 11">
    <name type="scientific">Paenibacillus allorhizoplanae</name>
    <dbReference type="NCBI Taxonomy" id="2905648"/>
    <lineage>
        <taxon>Bacteria</taxon>
        <taxon>Bacillati</taxon>
        <taxon>Bacillota</taxon>
        <taxon>Bacilli</taxon>
        <taxon>Bacillales</taxon>
        <taxon>Paenibacillaceae</taxon>
        <taxon>Paenibacillus</taxon>
    </lineage>
</organism>
<dbReference type="InterPro" id="IPR027417">
    <property type="entry name" value="P-loop_NTPase"/>
</dbReference>
<keyword evidence="4" id="KW-0677">Repeat</keyword>
<dbReference type="GO" id="GO:0005524">
    <property type="term" value="F:ATP binding"/>
    <property type="evidence" value="ECO:0007669"/>
    <property type="project" value="UniProtKB-KW"/>
</dbReference>
<evidence type="ECO:0000313" key="10">
    <source>
        <dbReference type="EMBL" id="CAH1196889.1"/>
    </source>
</evidence>
<dbReference type="PANTHER" id="PTHR43790:SF1">
    <property type="entry name" value="XYLOSE IMPORT ATP-BINDING PROTEIN XYLG"/>
    <property type="match status" value="1"/>
</dbReference>
<dbReference type="Pfam" id="PF00005">
    <property type="entry name" value="ABC_tran"/>
    <property type="match status" value="2"/>
</dbReference>
<dbReference type="InterPro" id="IPR017871">
    <property type="entry name" value="ABC_transporter-like_CS"/>
</dbReference>
<sequence>MRLSLFLYSESRLAKERLMMSKYILEMNNISKEFTGVKALANVNFKVNTGEIHCLVGENGAGKSTLMKVLSGVYPSGTYAGDIVFEGKVQQFSKISDSVKTGIAIIYQELALFPDLTVYENIYAGNEVRKGIMVDWNQTIRQAKEMLHKVKLDVNPEVLVKDLGVGKQQLVEIAKALSKDVKLLILDEPTAALNEKESENLLELLRELKKQGITSIMISHKLKEVTAIADHITVLRDGRTICTLDAAKGEISESVIIKNMVGREIDDIYPKRMTKSFGTNILEIQNWTAYDPQLGRDVVKDVNLHIKKGEIVGIAGLMGSGRTELAQSIFGNPKAYKLRGDLLMEGTKQTFSHPRDAIKAGIAYVTEDRKGDGLFLIQDIKQNIAVANLHEISENGIINHNEEVKISNHYKQSLNIKAPSVEQIVGNLSGGNQQKVSLGKWLFVNPSLLILDEPTRGIDVGAKYEIYTIMNNLISEGMSIIMISSELSEVLGMSDRVYVMAEGKIKGELSIEDADQEIIMKLATQ</sequence>
<evidence type="ECO:0000256" key="2">
    <source>
        <dbReference type="ARBA" id="ARBA00022475"/>
    </source>
</evidence>
<name>A0ABM9BYQ1_9BACL</name>
<dbReference type="SMART" id="SM00382">
    <property type="entry name" value="AAA"/>
    <property type="match status" value="2"/>
</dbReference>
<keyword evidence="5" id="KW-0547">Nucleotide-binding</keyword>
<dbReference type="PANTHER" id="PTHR43790">
    <property type="entry name" value="CARBOHYDRATE TRANSPORT ATP-BINDING PROTEIN MG119-RELATED"/>
    <property type="match status" value="1"/>
</dbReference>
<evidence type="ECO:0000256" key="5">
    <source>
        <dbReference type="ARBA" id="ARBA00022741"/>
    </source>
</evidence>
<evidence type="ECO:0000256" key="4">
    <source>
        <dbReference type="ARBA" id="ARBA00022737"/>
    </source>
</evidence>
<keyword evidence="2" id="KW-1003">Cell membrane</keyword>